<dbReference type="Proteomes" id="UP000271889">
    <property type="component" value="Unassembled WGS sequence"/>
</dbReference>
<feature type="compositionally biased region" description="Polar residues" evidence="1">
    <location>
        <begin position="88"/>
        <end position="119"/>
    </location>
</feature>
<evidence type="ECO:0000313" key="2">
    <source>
        <dbReference type="EMBL" id="VDN37308.1"/>
    </source>
</evidence>
<feature type="region of interest" description="Disordered" evidence="1">
    <location>
        <begin position="88"/>
        <end position="124"/>
    </location>
</feature>
<proteinExistence type="predicted"/>
<evidence type="ECO:0000256" key="1">
    <source>
        <dbReference type="SAM" id="MobiDB-lite"/>
    </source>
</evidence>
<gene>
    <name evidence="2" type="ORF">CGOC_LOCUS13440</name>
</gene>
<dbReference type="EMBL" id="UYRV01131440">
    <property type="protein sequence ID" value="VDN37308.1"/>
    <property type="molecule type" value="Genomic_DNA"/>
</dbReference>
<name>A0A3P7NNR8_CYLGO</name>
<keyword evidence="3" id="KW-1185">Reference proteome</keyword>
<evidence type="ECO:0000313" key="3">
    <source>
        <dbReference type="Proteomes" id="UP000271889"/>
    </source>
</evidence>
<sequence>MQVFIADKIAEIGKLQISLTGLLENLEAQVQIAINFFGAKEDQSERDRSMNDLATFLSTEANGLQLEGVNWTNRLKYRMRELEEQSNRIQAFTLRTSPRSSSAGDPDTESYSSTRQSSDNKVRLPQLEVPTFDGSYKEYPTFWTIFNSLIRSIGA</sequence>
<reference evidence="2 3" key="1">
    <citation type="submission" date="2018-11" db="EMBL/GenBank/DDBJ databases">
        <authorList>
            <consortium name="Pathogen Informatics"/>
        </authorList>
    </citation>
    <scope>NUCLEOTIDE SEQUENCE [LARGE SCALE GENOMIC DNA]</scope>
</reference>
<accession>A0A3P7NNR8</accession>
<dbReference type="AlphaFoldDB" id="A0A3P7NNR8"/>
<organism evidence="2 3">
    <name type="scientific">Cylicostephanus goldi</name>
    <name type="common">Nematode worm</name>
    <dbReference type="NCBI Taxonomy" id="71465"/>
    <lineage>
        <taxon>Eukaryota</taxon>
        <taxon>Metazoa</taxon>
        <taxon>Ecdysozoa</taxon>
        <taxon>Nematoda</taxon>
        <taxon>Chromadorea</taxon>
        <taxon>Rhabditida</taxon>
        <taxon>Rhabditina</taxon>
        <taxon>Rhabditomorpha</taxon>
        <taxon>Strongyloidea</taxon>
        <taxon>Strongylidae</taxon>
        <taxon>Cylicostephanus</taxon>
    </lineage>
</organism>
<protein>
    <submittedName>
        <fullName evidence="2">Uncharacterized protein</fullName>
    </submittedName>
</protein>
<dbReference type="OrthoDB" id="5857529at2759"/>